<keyword evidence="5" id="KW-0805">Transcription regulation</keyword>
<dbReference type="AlphaFoldDB" id="A0AAV2VZ29"/>
<dbReference type="Gene3D" id="1.10.10.10">
    <property type="entry name" value="Winged helix-like DNA-binding domain superfamily/Winged helix DNA-binding domain"/>
    <property type="match status" value="1"/>
</dbReference>
<keyword evidence="6 9" id="KW-0238">DNA-binding</keyword>
<evidence type="ECO:0000259" key="11">
    <source>
        <dbReference type="PROSITE" id="PS51755"/>
    </source>
</evidence>
<evidence type="ECO:0000313" key="13">
    <source>
        <dbReference type="Proteomes" id="UP000018211"/>
    </source>
</evidence>
<dbReference type="EMBL" id="CAOF01000194">
    <property type="protein sequence ID" value="CCO50024.1"/>
    <property type="molecule type" value="Genomic_DNA"/>
</dbReference>
<dbReference type="Gene3D" id="6.10.250.690">
    <property type="match status" value="1"/>
</dbReference>
<evidence type="ECO:0000256" key="8">
    <source>
        <dbReference type="PROSITE-ProRule" id="PRU00169"/>
    </source>
</evidence>
<dbReference type="CDD" id="cd00383">
    <property type="entry name" value="trans_reg_C"/>
    <property type="match status" value="1"/>
</dbReference>
<dbReference type="SUPFAM" id="SSF46894">
    <property type="entry name" value="C-terminal effector domain of the bipartite response regulators"/>
    <property type="match status" value="1"/>
</dbReference>
<evidence type="ECO:0000256" key="6">
    <source>
        <dbReference type="ARBA" id="ARBA00023125"/>
    </source>
</evidence>
<accession>A0AAV2VZ29</accession>
<feature type="DNA-binding region" description="OmpR/PhoB-type" evidence="9">
    <location>
        <begin position="140"/>
        <end position="240"/>
    </location>
</feature>
<sequence length="246" mass="27864">MQLREQSVRRIIVVDDDQDIRDVLDDALTQQGHNVVQAESSAQLFQALEADTADLILLDLRLKQEDGLQIAKSIREESAVPIMMLTGKGDETDRIIGLEVAADDYMMKPFNLRELIARVNALLRRSELTQPKPVEVVSDHTQYQFGPWTLNITTRQLHHDSGKEVSLTYGEFSLLQAFVSSPNCVLSRDQLLDKTQGFASDSQDRTIDVLILRLRRKIETNPRLPNFIQTERGVGYVFNSKVVMLG</sequence>
<reference evidence="12 13" key="1">
    <citation type="journal article" date="2013" name="ISME J.">
        <title>Comparative genomics of pathogenic lineages of Vibrio nigripulchritudo identifies virulence-associated traits.</title>
        <authorList>
            <person name="Goudenege D."/>
            <person name="Labreuche Y."/>
            <person name="Krin E."/>
            <person name="Ansquer D."/>
            <person name="Mangenot S."/>
            <person name="Calteau A."/>
            <person name="Medigue C."/>
            <person name="Mazel D."/>
            <person name="Polz M.F."/>
            <person name="Le Roux F."/>
        </authorList>
    </citation>
    <scope>NUCLEOTIDE SEQUENCE [LARGE SCALE GENOMIC DNA]</scope>
    <source>
        <strain evidence="12 13">SOn1</strain>
    </source>
</reference>
<dbReference type="PANTHER" id="PTHR48111:SF4">
    <property type="entry name" value="DNA-BINDING DUAL TRANSCRIPTIONAL REGULATOR OMPR"/>
    <property type="match status" value="1"/>
</dbReference>
<organism evidence="12 13">
    <name type="scientific">Vibrio nigripulchritudo SOn1</name>
    <dbReference type="NCBI Taxonomy" id="1238450"/>
    <lineage>
        <taxon>Bacteria</taxon>
        <taxon>Pseudomonadati</taxon>
        <taxon>Pseudomonadota</taxon>
        <taxon>Gammaproteobacteria</taxon>
        <taxon>Vibrionales</taxon>
        <taxon>Vibrionaceae</taxon>
        <taxon>Vibrio</taxon>
    </lineage>
</organism>
<evidence type="ECO:0000256" key="3">
    <source>
        <dbReference type="ARBA" id="ARBA00022553"/>
    </source>
</evidence>
<dbReference type="InterPro" id="IPR036388">
    <property type="entry name" value="WH-like_DNA-bd_sf"/>
</dbReference>
<dbReference type="PROSITE" id="PS50110">
    <property type="entry name" value="RESPONSE_REGULATORY"/>
    <property type="match status" value="1"/>
</dbReference>
<evidence type="ECO:0000259" key="10">
    <source>
        <dbReference type="PROSITE" id="PS50110"/>
    </source>
</evidence>
<evidence type="ECO:0000256" key="5">
    <source>
        <dbReference type="ARBA" id="ARBA00023015"/>
    </source>
</evidence>
<dbReference type="GO" id="GO:0000976">
    <property type="term" value="F:transcription cis-regulatory region binding"/>
    <property type="evidence" value="ECO:0007669"/>
    <property type="project" value="TreeGrafter"/>
</dbReference>
<keyword evidence="3 8" id="KW-0597">Phosphoprotein</keyword>
<keyword evidence="7" id="KW-0804">Transcription</keyword>
<evidence type="ECO:0000256" key="4">
    <source>
        <dbReference type="ARBA" id="ARBA00023012"/>
    </source>
</evidence>
<dbReference type="FunFam" id="1.10.10.10:FF:000099">
    <property type="entry name" value="Two-component system response regulator TorR"/>
    <property type="match status" value="1"/>
</dbReference>
<keyword evidence="2" id="KW-0963">Cytoplasm</keyword>
<evidence type="ECO:0000313" key="12">
    <source>
        <dbReference type="EMBL" id="CCO50024.1"/>
    </source>
</evidence>
<dbReference type="SMART" id="SM00862">
    <property type="entry name" value="Trans_reg_C"/>
    <property type="match status" value="1"/>
</dbReference>
<gene>
    <name evidence="12" type="primary">ompR</name>
    <name evidence="12" type="ORF">VIBNISOn1_970044</name>
</gene>
<dbReference type="RefSeq" id="WP_022613950.1">
    <property type="nucleotide sequence ID" value="NZ_LK391965.1"/>
</dbReference>
<dbReference type="InterPro" id="IPR001867">
    <property type="entry name" value="OmpR/PhoB-type_DNA-bd"/>
</dbReference>
<dbReference type="Gene3D" id="3.40.50.2300">
    <property type="match status" value="1"/>
</dbReference>
<dbReference type="GO" id="GO:0032993">
    <property type="term" value="C:protein-DNA complex"/>
    <property type="evidence" value="ECO:0007669"/>
    <property type="project" value="TreeGrafter"/>
</dbReference>
<evidence type="ECO:0000256" key="2">
    <source>
        <dbReference type="ARBA" id="ARBA00022490"/>
    </source>
</evidence>
<dbReference type="SUPFAM" id="SSF52172">
    <property type="entry name" value="CheY-like"/>
    <property type="match status" value="1"/>
</dbReference>
<dbReference type="PANTHER" id="PTHR48111">
    <property type="entry name" value="REGULATOR OF RPOS"/>
    <property type="match status" value="1"/>
</dbReference>
<dbReference type="Pfam" id="PF00486">
    <property type="entry name" value="Trans_reg_C"/>
    <property type="match status" value="1"/>
</dbReference>
<feature type="modified residue" description="4-aspartylphosphate" evidence="8">
    <location>
        <position position="59"/>
    </location>
</feature>
<evidence type="ECO:0000256" key="7">
    <source>
        <dbReference type="ARBA" id="ARBA00023163"/>
    </source>
</evidence>
<protein>
    <submittedName>
        <fullName evidence="12">Transcriptional regulatory protein ompR</fullName>
    </submittedName>
</protein>
<keyword evidence="4" id="KW-0902">Two-component regulatory system</keyword>
<dbReference type="GO" id="GO:0006355">
    <property type="term" value="P:regulation of DNA-templated transcription"/>
    <property type="evidence" value="ECO:0007669"/>
    <property type="project" value="InterPro"/>
</dbReference>
<dbReference type="InterPro" id="IPR001789">
    <property type="entry name" value="Sig_transdc_resp-reg_receiver"/>
</dbReference>
<comment type="caution">
    <text evidence="12">The sequence shown here is derived from an EMBL/GenBank/DDBJ whole genome shotgun (WGS) entry which is preliminary data.</text>
</comment>
<dbReference type="InterPro" id="IPR016032">
    <property type="entry name" value="Sig_transdc_resp-reg_C-effctor"/>
</dbReference>
<dbReference type="InterPro" id="IPR039420">
    <property type="entry name" value="WalR-like"/>
</dbReference>
<dbReference type="InterPro" id="IPR011006">
    <property type="entry name" value="CheY-like_superfamily"/>
</dbReference>
<comment type="subcellular location">
    <subcellularLocation>
        <location evidence="1">Cytoplasm</location>
    </subcellularLocation>
</comment>
<feature type="domain" description="OmpR/PhoB-type" evidence="11">
    <location>
        <begin position="140"/>
        <end position="240"/>
    </location>
</feature>
<dbReference type="PROSITE" id="PS51755">
    <property type="entry name" value="OMPR_PHOB"/>
    <property type="match status" value="1"/>
</dbReference>
<feature type="domain" description="Response regulatory" evidence="10">
    <location>
        <begin position="10"/>
        <end position="123"/>
    </location>
</feature>
<dbReference type="GO" id="GO:0000156">
    <property type="term" value="F:phosphorelay response regulator activity"/>
    <property type="evidence" value="ECO:0007669"/>
    <property type="project" value="TreeGrafter"/>
</dbReference>
<dbReference type="Proteomes" id="UP000018211">
    <property type="component" value="Unassembled WGS sequence"/>
</dbReference>
<evidence type="ECO:0000256" key="9">
    <source>
        <dbReference type="PROSITE-ProRule" id="PRU01091"/>
    </source>
</evidence>
<name>A0AAV2VZ29_9VIBR</name>
<dbReference type="SMART" id="SM00448">
    <property type="entry name" value="REC"/>
    <property type="match status" value="1"/>
</dbReference>
<proteinExistence type="predicted"/>
<dbReference type="GO" id="GO:0005829">
    <property type="term" value="C:cytosol"/>
    <property type="evidence" value="ECO:0007669"/>
    <property type="project" value="TreeGrafter"/>
</dbReference>
<dbReference type="Pfam" id="PF00072">
    <property type="entry name" value="Response_reg"/>
    <property type="match status" value="1"/>
</dbReference>
<evidence type="ECO:0000256" key="1">
    <source>
        <dbReference type="ARBA" id="ARBA00004496"/>
    </source>
</evidence>